<accession>A0A4R7KVI6</accession>
<protein>
    <recommendedName>
        <fullName evidence="10">ATP synthase gamma chain</fullName>
    </recommendedName>
    <alternativeName>
        <fullName evidence="10">ATP synthase F1 sector gamma subunit</fullName>
    </alternativeName>
    <alternativeName>
        <fullName evidence="10">F-ATPase gamma subunit</fullName>
    </alternativeName>
</protein>
<reference evidence="11 12" key="1">
    <citation type="submission" date="2019-03" db="EMBL/GenBank/DDBJ databases">
        <title>Genomic Encyclopedia of Type Strains, Phase IV (KMG-IV): sequencing the most valuable type-strain genomes for metagenomic binning, comparative biology and taxonomic classification.</title>
        <authorList>
            <person name="Goeker M."/>
        </authorList>
    </citation>
    <scope>NUCLEOTIDE SEQUENCE [LARGE SCALE GENOMIC DNA]</scope>
    <source>
        <strain evidence="11 12">DSM 24455</strain>
    </source>
</reference>
<evidence type="ECO:0000256" key="9">
    <source>
        <dbReference type="ARBA" id="ARBA00023310"/>
    </source>
</evidence>
<dbReference type="NCBIfam" id="TIGR01146">
    <property type="entry name" value="ATPsyn_F1gamma"/>
    <property type="match status" value="1"/>
</dbReference>
<evidence type="ECO:0000256" key="6">
    <source>
        <dbReference type="ARBA" id="ARBA00023065"/>
    </source>
</evidence>
<dbReference type="EMBL" id="SOAZ01000004">
    <property type="protein sequence ID" value="TDT62393.1"/>
    <property type="molecule type" value="Genomic_DNA"/>
</dbReference>
<sequence>MAGAGLLEIKRRIRSIRNTQKITKAMGLVATVKVRKLKERSDSSNPFYEVFNEAIKNIALSIDLNDSIYFRQNNSDTDVYIVITSDSGLCGSYNANVINKALEHMYGKKVLLITVGERGKSFFTRNKYETLAEFVEVGDTPSLKDAQEILRPALEVYREGKVRNIYIVYTRFYSPVKQEVEVLKLLPVERPGETSRSEMEFDPSPDSVLDYAIPSFLRAAVFNALTNSTTSEYSIRMTAMDAATKNAGDILDKLNLEYNRARQSSITQEITEIVSGAEALKD</sequence>
<dbReference type="GO" id="GO:0046933">
    <property type="term" value="F:proton-transporting ATP synthase activity, rotational mechanism"/>
    <property type="evidence" value="ECO:0007669"/>
    <property type="project" value="UniProtKB-UniRule"/>
</dbReference>
<dbReference type="AlphaFoldDB" id="A0A4R7KVI6"/>
<organism evidence="11 12">
    <name type="scientific">Fonticella tunisiensis</name>
    <dbReference type="NCBI Taxonomy" id="1096341"/>
    <lineage>
        <taxon>Bacteria</taxon>
        <taxon>Bacillati</taxon>
        <taxon>Bacillota</taxon>
        <taxon>Clostridia</taxon>
        <taxon>Eubacteriales</taxon>
        <taxon>Clostridiaceae</taxon>
        <taxon>Fonticella</taxon>
    </lineage>
</organism>
<comment type="subunit">
    <text evidence="10">F-type ATPases have 2 components, CF(1) - the catalytic core - and CF(0) - the membrane proton channel. CF(1) has five subunits: alpha(3), beta(3), gamma(1), delta(1), epsilon(1). CF(0) has three main subunits: a, b and c.</text>
</comment>
<proteinExistence type="inferred from homology"/>
<keyword evidence="7 10" id="KW-0472">Membrane</keyword>
<dbReference type="PANTHER" id="PTHR11693">
    <property type="entry name" value="ATP SYNTHASE GAMMA CHAIN"/>
    <property type="match status" value="1"/>
</dbReference>
<keyword evidence="4 10" id="KW-0813">Transport</keyword>
<comment type="similarity">
    <text evidence="3 10">Belongs to the ATPase gamma chain family.</text>
</comment>
<name>A0A4R7KVI6_9CLOT</name>
<dbReference type="Pfam" id="PF00231">
    <property type="entry name" value="ATP-synt"/>
    <property type="match status" value="1"/>
</dbReference>
<comment type="function">
    <text evidence="1 10">Produces ATP from ADP in the presence of a proton gradient across the membrane. The gamma chain is believed to be important in regulating ATPase activity and the flow of protons through the CF(0) complex.</text>
</comment>
<evidence type="ECO:0000256" key="3">
    <source>
        <dbReference type="ARBA" id="ARBA00007681"/>
    </source>
</evidence>
<evidence type="ECO:0000313" key="12">
    <source>
        <dbReference type="Proteomes" id="UP000295325"/>
    </source>
</evidence>
<evidence type="ECO:0000256" key="7">
    <source>
        <dbReference type="ARBA" id="ARBA00023136"/>
    </source>
</evidence>
<evidence type="ECO:0000313" key="11">
    <source>
        <dbReference type="EMBL" id="TDT62393.1"/>
    </source>
</evidence>
<evidence type="ECO:0000256" key="4">
    <source>
        <dbReference type="ARBA" id="ARBA00022448"/>
    </source>
</evidence>
<evidence type="ECO:0000256" key="10">
    <source>
        <dbReference type="HAMAP-Rule" id="MF_00815"/>
    </source>
</evidence>
<evidence type="ECO:0000256" key="2">
    <source>
        <dbReference type="ARBA" id="ARBA00004170"/>
    </source>
</evidence>
<gene>
    <name evidence="10" type="primary">atpG</name>
    <name evidence="11" type="ORF">EDD71_104118</name>
</gene>
<dbReference type="CDD" id="cd12151">
    <property type="entry name" value="F1-ATPase_gamma"/>
    <property type="match status" value="1"/>
</dbReference>
<dbReference type="GO" id="GO:0005524">
    <property type="term" value="F:ATP binding"/>
    <property type="evidence" value="ECO:0007669"/>
    <property type="project" value="UniProtKB-UniRule"/>
</dbReference>
<keyword evidence="12" id="KW-1185">Reference proteome</keyword>
<dbReference type="OrthoDB" id="9812769at2"/>
<dbReference type="Gene3D" id="3.40.1380.10">
    <property type="match status" value="1"/>
</dbReference>
<keyword evidence="9 10" id="KW-0066">ATP synthesis</keyword>
<dbReference type="SUPFAM" id="SSF52943">
    <property type="entry name" value="ATP synthase (F1-ATPase), gamma subunit"/>
    <property type="match status" value="1"/>
</dbReference>
<dbReference type="HAMAP" id="MF_00815">
    <property type="entry name" value="ATP_synth_gamma_bact"/>
    <property type="match status" value="1"/>
</dbReference>
<dbReference type="GO" id="GO:0045259">
    <property type="term" value="C:proton-transporting ATP synthase complex"/>
    <property type="evidence" value="ECO:0007669"/>
    <property type="project" value="UniProtKB-KW"/>
</dbReference>
<dbReference type="PRINTS" id="PR00126">
    <property type="entry name" value="ATPASEGAMMA"/>
</dbReference>
<keyword evidence="8 10" id="KW-0139">CF(1)</keyword>
<keyword evidence="5 10" id="KW-0375">Hydrogen ion transport</keyword>
<dbReference type="InterPro" id="IPR000131">
    <property type="entry name" value="ATP_synth_F1_gsu"/>
</dbReference>
<evidence type="ECO:0000256" key="5">
    <source>
        <dbReference type="ARBA" id="ARBA00022781"/>
    </source>
</evidence>
<dbReference type="RefSeq" id="WP_133627392.1">
    <property type="nucleotide sequence ID" value="NZ_SOAZ01000004.1"/>
</dbReference>
<keyword evidence="6 10" id="KW-0406">Ion transport</keyword>
<comment type="caution">
    <text evidence="11">The sequence shown here is derived from an EMBL/GenBank/DDBJ whole genome shotgun (WGS) entry which is preliminary data.</text>
</comment>
<comment type="subcellular location">
    <subcellularLocation>
        <location evidence="10">Cell membrane</location>
        <topology evidence="10">Peripheral membrane protein</topology>
    </subcellularLocation>
    <subcellularLocation>
        <location evidence="2">Membrane</location>
        <topology evidence="2">Peripheral membrane protein</topology>
    </subcellularLocation>
</comment>
<dbReference type="InterPro" id="IPR035968">
    <property type="entry name" value="ATP_synth_F1_ATPase_gsu"/>
</dbReference>
<evidence type="ECO:0000256" key="1">
    <source>
        <dbReference type="ARBA" id="ARBA00003456"/>
    </source>
</evidence>
<dbReference type="PANTHER" id="PTHR11693:SF22">
    <property type="entry name" value="ATP SYNTHASE SUBUNIT GAMMA, MITOCHONDRIAL"/>
    <property type="match status" value="1"/>
</dbReference>
<keyword evidence="10" id="KW-1003">Cell membrane</keyword>
<dbReference type="PROSITE" id="PS00153">
    <property type="entry name" value="ATPASE_GAMMA"/>
    <property type="match status" value="1"/>
</dbReference>
<evidence type="ECO:0000256" key="8">
    <source>
        <dbReference type="ARBA" id="ARBA00023196"/>
    </source>
</evidence>
<dbReference type="Proteomes" id="UP000295325">
    <property type="component" value="Unassembled WGS sequence"/>
</dbReference>
<dbReference type="GO" id="GO:0005886">
    <property type="term" value="C:plasma membrane"/>
    <property type="evidence" value="ECO:0007669"/>
    <property type="project" value="UniProtKB-SubCell"/>
</dbReference>
<dbReference type="Gene3D" id="1.10.287.80">
    <property type="entry name" value="ATP synthase, gamma subunit, helix hairpin domain"/>
    <property type="match status" value="1"/>
</dbReference>
<dbReference type="GO" id="GO:0042777">
    <property type="term" value="P:proton motive force-driven plasma membrane ATP synthesis"/>
    <property type="evidence" value="ECO:0007669"/>
    <property type="project" value="UniProtKB-UniRule"/>
</dbReference>
<dbReference type="InterPro" id="IPR023632">
    <property type="entry name" value="ATP_synth_F1_gsu_CS"/>
</dbReference>